<evidence type="ECO:0000313" key="8">
    <source>
        <dbReference type="Proteomes" id="UP000677918"/>
    </source>
</evidence>
<keyword evidence="4" id="KW-0521">NADP</keyword>
<sequence>MLTAAVGLILTGVQAEEILGEGSADLIAVGRAMLRDPFWPRSAAEQLGVTIPEPRSYEGFWFPRGFTEGG</sequence>
<feature type="domain" description="NADH:flavin oxidoreductase/NADH oxidase N-terminal" evidence="6">
    <location>
        <begin position="4"/>
        <end position="47"/>
    </location>
</feature>
<comment type="caution">
    <text evidence="7">The sequence shown here is derived from an EMBL/GenBank/DDBJ whole genome shotgun (WGS) entry which is preliminary data.</text>
</comment>
<evidence type="ECO:0000256" key="3">
    <source>
        <dbReference type="ARBA" id="ARBA00022643"/>
    </source>
</evidence>
<keyword evidence="2" id="KW-0285">Flavoprotein</keyword>
<evidence type="ECO:0000256" key="1">
    <source>
        <dbReference type="ARBA" id="ARBA00001917"/>
    </source>
</evidence>
<comment type="cofactor">
    <cofactor evidence="1">
        <name>FMN</name>
        <dbReference type="ChEBI" id="CHEBI:58210"/>
    </cofactor>
</comment>
<dbReference type="InterPro" id="IPR001155">
    <property type="entry name" value="OxRdtase_FMN_N"/>
</dbReference>
<name>A0A8J4H7A7_9BACL</name>
<keyword evidence="3" id="KW-0288">FMN</keyword>
<dbReference type="InterPro" id="IPR013785">
    <property type="entry name" value="Aldolase_TIM"/>
</dbReference>
<organism evidence="7 8">
    <name type="scientific">Xylanibacillus composti</name>
    <dbReference type="NCBI Taxonomy" id="1572762"/>
    <lineage>
        <taxon>Bacteria</taxon>
        <taxon>Bacillati</taxon>
        <taxon>Bacillota</taxon>
        <taxon>Bacilli</taxon>
        <taxon>Bacillales</taxon>
        <taxon>Paenibacillaceae</taxon>
        <taxon>Xylanibacillus</taxon>
    </lineage>
</organism>
<dbReference type="SUPFAM" id="SSF51395">
    <property type="entry name" value="FMN-linked oxidoreductases"/>
    <property type="match status" value="1"/>
</dbReference>
<dbReference type="GO" id="GO:0010181">
    <property type="term" value="F:FMN binding"/>
    <property type="evidence" value="ECO:0007669"/>
    <property type="project" value="InterPro"/>
</dbReference>
<dbReference type="Gene3D" id="3.20.20.70">
    <property type="entry name" value="Aldolase class I"/>
    <property type="match status" value="1"/>
</dbReference>
<keyword evidence="5" id="KW-0560">Oxidoreductase</keyword>
<dbReference type="PANTHER" id="PTHR43303">
    <property type="entry name" value="NADPH DEHYDROGENASE C23G7.10C-RELATED"/>
    <property type="match status" value="1"/>
</dbReference>
<dbReference type="GO" id="GO:0003959">
    <property type="term" value="F:NADPH dehydrogenase activity"/>
    <property type="evidence" value="ECO:0007669"/>
    <property type="project" value="InterPro"/>
</dbReference>
<gene>
    <name evidence="7" type="ORF">XYCOK13_29420</name>
</gene>
<dbReference type="PANTHER" id="PTHR43303:SF4">
    <property type="entry name" value="NADPH DEHYDROGENASE C23G7.10C-RELATED"/>
    <property type="match status" value="1"/>
</dbReference>
<evidence type="ECO:0000256" key="5">
    <source>
        <dbReference type="ARBA" id="ARBA00023002"/>
    </source>
</evidence>
<proteinExistence type="predicted"/>
<reference evidence="7" key="1">
    <citation type="submission" date="2021-04" db="EMBL/GenBank/DDBJ databases">
        <title>Draft genome sequence of Xylanibacillus composti strain K13.</title>
        <authorList>
            <person name="Uke A."/>
            <person name="Chhe C."/>
            <person name="Baramee S."/>
            <person name="Kosugi A."/>
        </authorList>
    </citation>
    <scope>NUCLEOTIDE SEQUENCE</scope>
    <source>
        <strain evidence="7">K13</strain>
    </source>
</reference>
<dbReference type="EMBL" id="BOVK01000041">
    <property type="protein sequence ID" value="GIQ70118.1"/>
    <property type="molecule type" value="Genomic_DNA"/>
</dbReference>
<protein>
    <recommendedName>
        <fullName evidence="6">NADH:flavin oxidoreductase/NADH oxidase N-terminal domain-containing protein</fullName>
    </recommendedName>
</protein>
<evidence type="ECO:0000313" key="7">
    <source>
        <dbReference type="EMBL" id="GIQ70118.1"/>
    </source>
</evidence>
<dbReference type="AlphaFoldDB" id="A0A8J4H7A7"/>
<dbReference type="GO" id="GO:0050661">
    <property type="term" value="F:NADP binding"/>
    <property type="evidence" value="ECO:0007669"/>
    <property type="project" value="InterPro"/>
</dbReference>
<evidence type="ECO:0000256" key="4">
    <source>
        <dbReference type="ARBA" id="ARBA00022857"/>
    </source>
</evidence>
<keyword evidence="8" id="KW-1185">Reference proteome</keyword>
<dbReference type="RefSeq" id="WP_213412894.1">
    <property type="nucleotide sequence ID" value="NZ_BOVK01000041.1"/>
</dbReference>
<evidence type="ECO:0000259" key="6">
    <source>
        <dbReference type="Pfam" id="PF00724"/>
    </source>
</evidence>
<dbReference type="InterPro" id="IPR044152">
    <property type="entry name" value="YqjM-like"/>
</dbReference>
<evidence type="ECO:0000256" key="2">
    <source>
        <dbReference type="ARBA" id="ARBA00022630"/>
    </source>
</evidence>
<dbReference type="Pfam" id="PF00724">
    <property type="entry name" value="Oxidored_FMN"/>
    <property type="match status" value="1"/>
</dbReference>
<dbReference type="Proteomes" id="UP000677918">
    <property type="component" value="Unassembled WGS sequence"/>
</dbReference>
<accession>A0A8J4H7A7</accession>